<name>A0ABQ7DA97_BRACR</name>
<evidence type="ECO:0000256" key="1">
    <source>
        <dbReference type="SAM" id="MobiDB-lite"/>
    </source>
</evidence>
<sequence length="324" mass="34990">MPSLDTPNTAGCTTRQPSDEVGASEEKAGDTRVHETISSDSEPDSEKGTSEGAAALQSSLTTYLEQMFSKNLDAMQSMVERLPGVAPPIRKSNPGSVVDEPGGLALKILPYGTLLPFFPSSSLVWAVFELGEGSAFLSLGLLLRGLNDLLRPRAQIDPEVSHSQRYTMSFNDASKPFSAPTWRPVALEILRSEQPKIQNLEAGIWNLEPGSWDLEPGSWDLEPRASLDEEFSIFSGSFAGGGAAVFPALGQCSRRLEQLQRNLTMVAWCAYGVPRNSSFDSPAYVTYQSCEPSRKMLCAASEPFIFLLWGGVMSLNALVASAAC</sequence>
<dbReference type="EMBL" id="QGKV02000759">
    <property type="protein sequence ID" value="KAF3568499.1"/>
    <property type="molecule type" value="Genomic_DNA"/>
</dbReference>
<comment type="caution">
    <text evidence="2">The sequence shown here is derived from an EMBL/GenBank/DDBJ whole genome shotgun (WGS) entry which is preliminary data.</text>
</comment>
<evidence type="ECO:0000313" key="2">
    <source>
        <dbReference type="EMBL" id="KAF3568499.1"/>
    </source>
</evidence>
<organism evidence="2 3">
    <name type="scientific">Brassica cretica</name>
    <name type="common">Mustard</name>
    <dbReference type="NCBI Taxonomy" id="69181"/>
    <lineage>
        <taxon>Eukaryota</taxon>
        <taxon>Viridiplantae</taxon>
        <taxon>Streptophyta</taxon>
        <taxon>Embryophyta</taxon>
        <taxon>Tracheophyta</taxon>
        <taxon>Spermatophyta</taxon>
        <taxon>Magnoliopsida</taxon>
        <taxon>eudicotyledons</taxon>
        <taxon>Gunneridae</taxon>
        <taxon>Pentapetalae</taxon>
        <taxon>rosids</taxon>
        <taxon>malvids</taxon>
        <taxon>Brassicales</taxon>
        <taxon>Brassicaceae</taxon>
        <taxon>Brassiceae</taxon>
        <taxon>Brassica</taxon>
    </lineage>
</organism>
<gene>
    <name evidence="2" type="ORF">DY000_02017257</name>
</gene>
<feature type="compositionally biased region" description="Basic and acidic residues" evidence="1">
    <location>
        <begin position="24"/>
        <end position="37"/>
    </location>
</feature>
<keyword evidence="3" id="KW-1185">Reference proteome</keyword>
<feature type="region of interest" description="Disordered" evidence="1">
    <location>
        <begin position="1"/>
        <end position="52"/>
    </location>
</feature>
<feature type="compositionally biased region" description="Polar residues" evidence="1">
    <location>
        <begin position="1"/>
        <end position="16"/>
    </location>
</feature>
<proteinExistence type="predicted"/>
<accession>A0ABQ7DA97</accession>
<reference evidence="2 3" key="1">
    <citation type="journal article" date="2020" name="BMC Genomics">
        <title>Intraspecific diversification of the crop wild relative Brassica cretica Lam. using demographic model selection.</title>
        <authorList>
            <person name="Kioukis A."/>
            <person name="Michalopoulou V.A."/>
            <person name="Briers L."/>
            <person name="Pirintsos S."/>
            <person name="Studholme D.J."/>
            <person name="Pavlidis P."/>
            <person name="Sarris P.F."/>
        </authorList>
    </citation>
    <scope>NUCLEOTIDE SEQUENCE [LARGE SCALE GENOMIC DNA]</scope>
    <source>
        <strain evidence="3">cv. PFS-1207/04</strain>
    </source>
</reference>
<evidence type="ECO:0008006" key="4">
    <source>
        <dbReference type="Google" id="ProtNLM"/>
    </source>
</evidence>
<dbReference type="Proteomes" id="UP000266723">
    <property type="component" value="Unassembled WGS sequence"/>
</dbReference>
<protein>
    <recommendedName>
        <fullName evidence="4">STAR protein homodimerisation region domain-containing protein</fullName>
    </recommendedName>
</protein>
<evidence type="ECO:0000313" key="3">
    <source>
        <dbReference type="Proteomes" id="UP000266723"/>
    </source>
</evidence>